<sequence>MDGWVLEGCVHGARGQTKEGKGIEEGRWRWRRGQVEHGHKKGCSRGITAQMGTDHRRHTTGYQTSPTVFAPGAANMLLLLCSESKGGREEEGEYGADSSSRKQRDVSRAPATWRGVKNADAHAVEGGQQTREGGDGYRMGIQQGFRHRRESEVV</sequence>
<protein>
    <submittedName>
        <fullName evidence="2">Uncharacterized protein</fullName>
    </submittedName>
</protein>
<feature type="region of interest" description="Disordered" evidence="1">
    <location>
        <begin position="88"/>
        <end position="154"/>
    </location>
</feature>
<gene>
    <name evidence="2" type="ORF">B0H17DRAFT_1134572</name>
</gene>
<evidence type="ECO:0000313" key="3">
    <source>
        <dbReference type="Proteomes" id="UP001221757"/>
    </source>
</evidence>
<dbReference type="EMBL" id="JARKIE010000067">
    <property type="protein sequence ID" value="KAJ7690087.1"/>
    <property type="molecule type" value="Genomic_DNA"/>
</dbReference>
<keyword evidence="3" id="KW-1185">Reference proteome</keyword>
<comment type="caution">
    <text evidence="2">The sequence shown here is derived from an EMBL/GenBank/DDBJ whole genome shotgun (WGS) entry which is preliminary data.</text>
</comment>
<dbReference type="AlphaFoldDB" id="A0AAD7DEY2"/>
<proteinExistence type="predicted"/>
<evidence type="ECO:0000256" key="1">
    <source>
        <dbReference type="SAM" id="MobiDB-lite"/>
    </source>
</evidence>
<organism evidence="2 3">
    <name type="scientific">Mycena rosella</name>
    <name type="common">Pink bonnet</name>
    <name type="synonym">Agaricus rosellus</name>
    <dbReference type="NCBI Taxonomy" id="1033263"/>
    <lineage>
        <taxon>Eukaryota</taxon>
        <taxon>Fungi</taxon>
        <taxon>Dikarya</taxon>
        <taxon>Basidiomycota</taxon>
        <taxon>Agaricomycotina</taxon>
        <taxon>Agaricomycetes</taxon>
        <taxon>Agaricomycetidae</taxon>
        <taxon>Agaricales</taxon>
        <taxon>Marasmiineae</taxon>
        <taxon>Mycenaceae</taxon>
        <taxon>Mycena</taxon>
    </lineage>
</organism>
<reference evidence="2" key="1">
    <citation type="submission" date="2023-03" db="EMBL/GenBank/DDBJ databases">
        <title>Massive genome expansion in bonnet fungi (Mycena s.s.) driven by repeated elements and novel gene families across ecological guilds.</title>
        <authorList>
            <consortium name="Lawrence Berkeley National Laboratory"/>
            <person name="Harder C.B."/>
            <person name="Miyauchi S."/>
            <person name="Viragh M."/>
            <person name="Kuo A."/>
            <person name="Thoen E."/>
            <person name="Andreopoulos B."/>
            <person name="Lu D."/>
            <person name="Skrede I."/>
            <person name="Drula E."/>
            <person name="Henrissat B."/>
            <person name="Morin E."/>
            <person name="Kohler A."/>
            <person name="Barry K."/>
            <person name="LaButti K."/>
            <person name="Morin E."/>
            <person name="Salamov A."/>
            <person name="Lipzen A."/>
            <person name="Mereny Z."/>
            <person name="Hegedus B."/>
            <person name="Baldrian P."/>
            <person name="Stursova M."/>
            <person name="Weitz H."/>
            <person name="Taylor A."/>
            <person name="Grigoriev I.V."/>
            <person name="Nagy L.G."/>
            <person name="Martin F."/>
            <person name="Kauserud H."/>
        </authorList>
    </citation>
    <scope>NUCLEOTIDE SEQUENCE</scope>
    <source>
        <strain evidence="2">CBHHK067</strain>
    </source>
</reference>
<dbReference type="Proteomes" id="UP001221757">
    <property type="component" value="Unassembled WGS sequence"/>
</dbReference>
<accession>A0AAD7DEY2</accession>
<evidence type="ECO:0000313" key="2">
    <source>
        <dbReference type="EMBL" id="KAJ7690087.1"/>
    </source>
</evidence>
<name>A0AAD7DEY2_MYCRO</name>